<dbReference type="Proteomes" id="UP000539953">
    <property type="component" value="Unassembled WGS sequence"/>
</dbReference>
<sequence>MKLELYYFKGCPFCGLVMDEINQSGRTDIEYHDIHQSRTDYDRLLKDGGIDQVPCLFIDDRPLYESSDIIAWLQAHPQNA</sequence>
<evidence type="ECO:0000259" key="1">
    <source>
        <dbReference type="Pfam" id="PF13417"/>
    </source>
</evidence>
<accession>A0A7W8FWZ5</accession>
<dbReference type="SUPFAM" id="SSF52833">
    <property type="entry name" value="Thioredoxin-like"/>
    <property type="match status" value="1"/>
</dbReference>
<evidence type="ECO:0000313" key="3">
    <source>
        <dbReference type="Proteomes" id="UP000539953"/>
    </source>
</evidence>
<protein>
    <submittedName>
        <fullName evidence="2">Glutaredoxin</fullName>
    </submittedName>
</protein>
<dbReference type="Gene3D" id="3.40.30.10">
    <property type="entry name" value="Glutaredoxin"/>
    <property type="match status" value="1"/>
</dbReference>
<reference evidence="2 3" key="1">
    <citation type="submission" date="2020-08" db="EMBL/GenBank/DDBJ databases">
        <title>Genomic Encyclopedia of Type Strains, Phase IV (KMG-IV): sequencing the most valuable type-strain genomes for metagenomic binning, comparative biology and taxonomic classification.</title>
        <authorList>
            <person name="Goeker M."/>
        </authorList>
    </citation>
    <scope>NUCLEOTIDE SEQUENCE [LARGE SCALE GENOMIC DNA]</scope>
    <source>
        <strain evidence="2 3">DSM 25799</strain>
    </source>
</reference>
<evidence type="ECO:0000313" key="2">
    <source>
        <dbReference type="EMBL" id="MBB5183821.1"/>
    </source>
</evidence>
<dbReference type="EMBL" id="JACHHK010000009">
    <property type="protein sequence ID" value="MBB5183821.1"/>
    <property type="molecule type" value="Genomic_DNA"/>
</dbReference>
<gene>
    <name evidence="2" type="ORF">HNQ47_001868</name>
</gene>
<proteinExistence type="predicted"/>
<comment type="caution">
    <text evidence="2">The sequence shown here is derived from an EMBL/GenBank/DDBJ whole genome shotgun (WGS) entry which is preliminary data.</text>
</comment>
<dbReference type="AlphaFoldDB" id="A0A7W8FWZ5"/>
<dbReference type="RefSeq" id="WP_183329117.1">
    <property type="nucleotide sequence ID" value="NZ_JACHHK010000009.1"/>
</dbReference>
<keyword evidence="3" id="KW-1185">Reference proteome</keyword>
<dbReference type="InterPro" id="IPR004045">
    <property type="entry name" value="Glutathione_S-Trfase_N"/>
</dbReference>
<feature type="domain" description="GST N-terminal" evidence="1">
    <location>
        <begin position="5"/>
        <end position="76"/>
    </location>
</feature>
<dbReference type="InterPro" id="IPR036249">
    <property type="entry name" value="Thioredoxin-like_sf"/>
</dbReference>
<name>A0A7W8FWZ5_9FIRM</name>
<dbReference type="PROSITE" id="PS51354">
    <property type="entry name" value="GLUTAREDOXIN_2"/>
    <property type="match status" value="1"/>
</dbReference>
<organism evidence="2 3">
    <name type="scientific">Catenisphaera adipataccumulans</name>
    <dbReference type="NCBI Taxonomy" id="700500"/>
    <lineage>
        <taxon>Bacteria</taxon>
        <taxon>Bacillati</taxon>
        <taxon>Bacillota</taxon>
        <taxon>Erysipelotrichia</taxon>
        <taxon>Erysipelotrichales</taxon>
        <taxon>Erysipelotrichaceae</taxon>
        <taxon>Catenisphaera</taxon>
    </lineage>
</organism>
<dbReference type="Pfam" id="PF13417">
    <property type="entry name" value="GST_N_3"/>
    <property type="match status" value="1"/>
</dbReference>